<protein>
    <submittedName>
        <fullName evidence="1">Uncharacterized protein</fullName>
    </submittedName>
</protein>
<reference evidence="1 2" key="1">
    <citation type="journal article" date="2011" name="Stand. Genomic Sci.">
        <title>Complete genome sequence of the halophilic and highly halotolerant Chromohalobacter salexigens type strain (1H11(T)).</title>
        <authorList>
            <person name="Copeland A."/>
            <person name="O'Connor K."/>
            <person name="Lucas S."/>
            <person name="Lapidus A."/>
            <person name="Berry K.W."/>
            <person name="Detter J.C."/>
            <person name="Del Rio T.G."/>
            <person name="Hammon N."/>
            <person name="Dalin E."/>
            <person name="Tice H."/>
            <person name="Pitluck S."/>
            <person name="Bruce D."/>
            <person name="Goodwin L."/>
            <person name="Han C."/>
            <person name="Tapia R."/>
            <person name="Saunders E."/>
            <person name="Schmutz J."/>
            <person name="Brettin T."/>
            <person name="Larimer F."/>
            <person name="Land M."/>
            <person name="Hauser L."/>
            <person name="Vargas C."/>
            <person name="Nieto J.J."/>
            <person name="Kyrpides N.C."/>
            <person name="Ivanova N."/>
            <person name="Goker M."/>
            <person name="Klenk H.P."/>
            <person name="Csonka L.N."/>
            <person name="Woyke T."/>
        </authorList>
    </citation>
    <scope>NUCLEOTIDE SEQUENCE [LARGE SCALE GENOMIC DNA]</scope>
    <source>
        <strain evidence="2">ATCC BAA-138 / DSM 3043 / CIP 106854 / NCIMB 13768 / 1H11</strain>
    </source>
</reference>
<gene>
    <name evidence="1" type="ordered locus">Csal_1404</name>
</gene>
<accession>Q1QXP9</accession>
<dbReference type="AlphaFoldDB" id="Q1QXP9"/>
<dbReference type="KEGG" id="csa:Csal_1404"/>
<dbReference type="EMBL" id="CP000285">
    <property type="protein sequence ID" value="ABE58759.1"/>
    <property type="molecule type" value="Genomic_DNA"/>
</dbReference>
<name>Q1QXP9_CHRI1</name>
<dbReference type="Proteomes" id="UP000000239">
    <property type="component" value="Chromosome"/>
</dbReference>
<keyword evidence="2" id="KW-1185">Reference proteome</keyword>
<organism evidence="1 2">
    <name type="scientific">Chromohalobacter israelensis (strain ATCC BAA-138 / DSM 3043 / CIP 106854 / NCIMB 13768 / 1H11)</name>
    <name type="common">Chromohalobacter salexigens</name>
    <dbReference type="NCBI Taxonomy" id="290398"/>
    <lineage>
        <taxon>Bacteria</taxon>
        <taxon>Pseudomonadati</taxon>
        <taxon>Pseudomonadota</taxon>
        <taxon>Gammaproteobacteria</taxon>
        <taxon>Oceanospirillales</taxon>
        <taxon>Halomonadaceae</taxon>
        <taxon>Chromohalobacter</taxon>
    </lineage>
</organism>
<evidence type="ECO:0000313" key="2">
    <source>
        <dbReference type="Proteomes" id="UP000000239"/>
    </source>
</evidence>
<sequence>MFMPVYDQKEFSIDFFSGMVGSDADGGVDIFSTFSEICDLEERPSYHLGSFEYQLRSMSKAGGTIKGVLAKFRTSDLPHAGSPAGEERELELEAQEGLIEKNHFLVKKDKCVVVFQRNGHAARIGRLSEYISSYLGETVIFNPILQPDAVERMLDDNLEPVTIELSYAPPTNPDYFPEDDWGERFAKLADLGNSSRIRVNLSADRRSADRDKHTLWPGLKKAAESIVKTRNASVARVKLTDGEHDYPIDLIADRLTDTQLVEMRGRYPVLDSMFAALANSYGSLRDDINEIFGQPDRRVS</sequence>
<dbReference type="Pfam" id="PF20505">
    <property type="entry name" value="DUF6731"/>
    <property type="match status" value="1"/>
</dbReference>
<proteinExistence type="predicted"/>
<dbReference type="InterPro" id="IPR046618">
    <property type="entry name" value="DUF6731"/>
</dbReference>
<evidence type="ECO:0000313" key="1">
    <source>
        <dbReference type="EMBL" id="ABE58759.1"/>
    </source>
</evidence>
<dbReference type="HOGENOM" id="CLU_081291_0_0_6"/>
<dbReference type="eggNOG" id="ENOG50330CP">
    <property type="taxonomic scope" value="Bacteria"/>
</dbReference>